<dbReference type="InterPro" id="IPR014284">
    <property type="entry name" value="RNA_pol_sigma-70_dom"/>
</dbReference>
<dbReference type="InterPro" id="IPR036388">
    <property type="entry name" value="WH-like_DNA-bd_sf"/>
</dbReference>
<dbReference type="PANTHER" id="PTHR43133:SF25">
    <property type="entry name" value="RNA POLYMERASE SIGMA FACTOR RFAY-RELATED"/>
    <property type="match status" value="1"/>
</dbReference>
<organism evidence="7">
    <name type="scientific">termite gut metagenome</name>
    <dbReference type="NCBI Taxonomy" id="433724"/>
    <lineage>
        <taxon>unclassified sequences</taxon>
        <taxon>metagenomes</taxon>
        <taxon>organismal metagenomes</taxon>
    </lineage>
</organism>
<dbReference type="Pfam" id="PF08281">
    <property type="entry name" value="Sigma70_r4_2"/>
    <property type="match status" value="1"/>
</dbReference>
<dbReference type="AlphaFoldDB" id="A0A5J4R7W7"/>
<evidence type="ECO:0000259" key="6">
    <source>
        <dbReference type="Pfam" id="PF08281"/>
    </source>
</evidence>
<reference evidence="7" key="1">
    <citation type="submission" date="2019-03" db="EMBL/GenBank/DDBJ databases">
        <title>Single cell metagenomics reveals metabolic interactions within the superorganism composed of flagellate Streblomastix strix and complex community of Bacteroidetes bacteria on its surface.</title>
        <authorList>
            <person name="Treitli S.C."/>
            <person name="Kolisko M."/>
            <person name="Husnik F."/>
            <person name="Keeling P."/>
            <person name="Hampl V."/>
        </authorList>
    </citation>
    <scope>NUCLEOTIDE SEQUENCE</scope>
    <source>
        <strain evidence="7">STM</strain>
    </source>
</reference>
<evidence type="ECO:0000259" key="5">
    <source>
        <dbReference type="Pfam" id="PF04542"/>
    </source>
</evidence>
<comment type="caution">
    <text evidence="7">The sequence shown here is derived from an EMBL/GenBank/DDBJ whole genome shotgun (WGS) entry which is preliminary data.</text>
</comment>
<dbReference type="NCBIfam" id="TIGR02937">
    <property type="entry name" value="sigma70-ECF"/>
    <property type="match status" value="1"/>
</dbReference>
<dbReference type="InterPro" id="IPR013324">
    <property type="entry name" value="RNA_pol_sigma_r3/r4-like"/>
</dbReference>
<dbReference type="GO" id="GO:0006352">
    <property type="term" value="P:DNA-templated transcription initiation"/>
    <property type="evidence" value="ECO:0007669"/>
    <property type="project" value="InterPro"/>
</dbReference>
<keyword evidence="3" id="KW-0731">Sigma factor</keyword>
<dbReference type="EMBL" id="SNRY01001610">
    <property type="protein sequence ID" value="KAA6329685.1"/>
    <property type="molecule type" value="Genomic_DNA"/>
</dbReference>
<dbReference type="GO" id="GO:0003677">
    <property type="term" value="F:DNA binding"/>
    <property type="evidence" value="ECO:0007669"/>
    <property type="project" value="InterPro"/>
</dbReference>
<accession>A0A5J4R7W7</accession>
<dbReference type="Pfam" id="PF04542">
    <property type="entry name" value="Sigma70_r2"/>
    <property type="match status" value="1"/>
</dbReference>
<dbReference type="GO" id="GO:0016987">
    <property type="term" value="F:sigma factor activity"/>
    <property type="evidence" value="ECO:0007669"/>
    <property type="project" value="UniProtKB-KW"/>
</dbReference>
<comment type="similarity">
    <text evidence="1">Belongs to the sigma-70 factor family. ECF subfamily.</text>
</comment>
<keyword evidence="4" id="KW-0804">Transcription</keyword>
<protein>
    <submittedName>
        <fullName evidence="7">ECF RNA polymerase sigma factor SigH</fullName>
    </submittedName>
</protein>
<evidence type="ECO:0000256" key="1">
    <source>
        <dbReference type="ARBA" id="ARBA00010641"/>
    </source>
</evidence>
<gene>
    <name evidence="7" type="ORF">EZS27_021533</name>
</gene>
<dbReference type="InterPro" id="IPR013325">
    <property type="entry name" value="RNA_pol_sigma_r2"/>
</dbReference>
<proteinExistence type="inferred from homology"/>
<dbReference type="PANTHER" id="PTHR43133">
    <property type="entry name" value="RNA POLYMERASE ECF-TYPE SIGMA FACTO"/>
    <property type="match status" value="1"/>
</dbReference>
<dbReference type="InterPro" id="IPR013249">
    <property type="entry name" value="RNA_pol_sigma70_r4_t2"/>
</dbReference>
<dbReference type="SUPFAM" id="SSF88659">
    <property type="entry name" value="Sigma3 and sigma4 domains of RNA polymerase sigma factors"/>
    <property type="match status" value="1"/>
</dbReference>
<dbReference type="SUPFAM" id="SSF88946">
    <property type="entry name" value="Sigma2 domain of RNA polymerase sigma factors"/>
    <property type="match status" value="1"/>
</dbReference>
<sequence length="167" mass="19630">MVQNTFRNDLASVQKELLRFAYKLTANREDANDLLQETSLRILDNEDKYIPGTNFKAWTFTIMRNTFINSYRKKLNIQTYTDSTEGQFYLNSAREVGIDSTDSAYDVREIHHIIALLPKENKVPFVMYISGFKYREIAEKMALPIGTVKSRIYLTRRRLQVQLKDFI</sequence>
<feature type="domain" description="RNA polymerase sigma factor 70 region 4 type 2" evidence="6">
    <location>
        <begin position="108"/>
        <end position="159"/>
    </location>
</feature>
<dbReference type="InterPro" id="IPR007627">
    <property type="entry name" value="RNA_pol_sigma70_r2"/>
</dbReference>
<name>A0A5J4R7W7_9ZZZZ</name>
<feature type="domain" description="RNA polymerase sigma-70 region 2" evidence="5">
    <location>
        <begin position="13"/>
        <end position="74"/>
    </location>
</feature>
<dbReference type="Gene3D" id="1.10.10.10">
    <property type="entry name" value="Winged helix-like DNA-binding domain superfamily/Winged helix DNA-binding domain"/>
    <property type="match status" value="1"/>
</dbReference>
<evidence type="ECO:0000256" key="2">
    <source>
        <dbReference type="ARBA" id="ARBA00023015"/>
    </source>
</evidence>
<evidence type="ECO:0000256" key="4">
    <source>
        <dbReference type="ARBA" id="ARBA00023163"/>
    </source>
</evidence>
<dbReference type="Gene3D" id="1.10.1740.10">
    <property type="match status" value="1"/>
</dbReference>
<dbReference type="InterPro" id="IPR039425">
    <property type="entry name" value="RNA_pol_sigma-70-like"/>
</dbReference>
<evidence type="ECO:0000313" key="7">
    <source>
        <dbReference type="EMBL" id="KAA6329685.1"/>
    </source>
</evidence>
<keyword evidence="2" id="KW-0805">Transcription regulation</keyword>
<evidence type="ECO:0000256" key="3">
    <source>
        <dbReference type="ARBA" id="ARBA00023082"/>
    </source>
</evidence>